<dbReference type="AlphaFoldDB" id="A0A0L0D566"/>
<evidence type="ECO:0000313" key="5">
    <source>
        <dbReference type="Proteomes" id="UP000054408"/>
    </source>
</evidence>
<dbReference type="eggNOG" id="ENOG502SGC9">
    <property type="taxonomic scope" value="Eukaryota"/>
</dbReference>
<dbReference type="RefSeq" id="XP_013760739.1">
    <property type="nucleotide sequence ID" value="XM_013905285.1"/>
</dbReference>
<evidence type="ECO:0000256" key="2">
    <source>
        <dbReference type="ARBA" id="ARBA00022737"/>
    </source>
</evidence>
<dbReference type="EMBL" id="GL349442">
    <property type="protein sequence ID" value="KNC46448.1"/>
    <property type="molecule type" value="Genomic_DNA"/>
</dbReference>
<dbReference type="PRINTS" id="PR00019">
    <property type="entry name" value="LEURICHRPT"/>
</dbReference>
<feature type="region of interest" description="Disordered" evidence="3">
    <location>
        <begin position="220"/>
        <end position="315"/>
    </location>
</feature>
<dbReference type="SMART" id="SM00364">
    <property type="entry name" value="LRR_BAC"/>
    <property type="match status" value="3"/>
</dbReference>
<name>A0A0L0D566_THETB</name>
<dbReference type="STRING" id="461836.A0A0L0D566"/>
<gene>
    <name evidence="4" type="ORF">AMSG_02905</name>
</gene>
<dbReference type="PROSITE" id="PS51450">
    <property type="entry name" value="LRR"/>
    <property type="match status" value="2"/>
</dbReference>
<keyword evidence="1" id="KW-0433">Leucine-rich repeat</keyword>
<feature type="compositionally biased region" description="Low complexity" evidence="3">
    <location>
        <begin position="250"/>
        <end position="274"/>
    </location>
</feature>
<feature type="compositionally biased region" description="Basic and acidic residues" evidence="3">
    <location>
        <begin position="275"/>
        <end position="289"/>
    </location>
</feature>
<accession>A0A0L0D566</accession>
<dbReference type="InterPro" id="IPR001611">
    <property type="entry name" value="Leu-rich_rpt"/>
</dbReference>
<dbReference type="PANTHER" id="PTHR45973:SF35">
    <property type="entry name" value="LEUCINE-RICH REPEAT-CONTAINING PROTEIN 43"/>
    <property type="match status" value="1"/>
</dbReference>
<feature type="compositionally biased region" description="Low complexity" evidence="3">
    <location>
        <begin position="174"/>
        <end position="191"/>
    </location>
</feature>
<evidence type="ECO:0000313" key="4">
    <source>
        <dbReference type="EMBL" id="KNC46448.1"/>
    </source>
</evidence>
<dbReference type="OrthoDB" id="272149at2759"/>
<evidence type="ECO:0000256" key="3">
    <source>
        <dbReference type="SAM" id="MobiDB-lite"/>
    </source>
</evidence>
<dbReference type="PANTHER" id="PTHR45973">
    <property type="entry name" value="PROTEIN PHOSPHATASE 1 REGULATORY SUBUNIT SDS22-RELATED"/>
    <property type="match status" value="1"/>
</dbReference>
<keyword evidence="2" id="KW-0677">Repeat</keyword>
<proteinExistence type="predicted"/>
<evidence type="ECO:0000256" key="1">
    <source>
        <dbReference type="ARBA" id="ARBA00022614"/>
    </source>
</evidence>
<keyword evidence="5" id="KW-1185">Reference proteome</keyword>
<dbReference type="Gene3D" id="3.80.10.10">
    <property type="entry name" value="Ribonuclease Inhibitor"/>
    <property type="match status" value="2"/>
</dbReference>
<dbReference type="InterPro" id="IPR050576">
    <property type="entry name" value="Cilia_flagella_integrity"/>
</dbReference>
<protein>
    <submittedName>
        <fullName evidence="4">Uncharacterized protein</fullName>
    </submittedName>
</protein>
<dbReference type="Proteomes" id="UP000054408">
    <property type="component" value="Unassembled WGS sequence"/>
</dbReference>
<sequence>MTRARSCLSLSHRQLAQLPELSHVAASLTSLDLSYNSLTSLQGLDCLASLTWLDGSHNALTEMPLLPLASGLTALNYAHNYLAHVAALDALPALAMLDLSHNLIASLPALRPLSLNTALTHLDIRDNPVTHSRRGLRFHILNWLPSLSHLNGSRTRAAIHTRAHEAAVAQRLQSSPTPSRRTARSLRSARPALRPCRDSALEELDALLAVEGVDPRELLDSLRGSPAGKSLSSASLPLPSPSPRPRRARAGAAARARARVSSTPRRARQAATPRLRSEPRPRPARERVTASHASPSRRSLRGRSKARNRPLSERKARIAAYDAARRAGLGASPGGMGGGGPTGDSPLRASELRTSVQDRLDALSRELEASSSARKSRQAKLRHELEREADHLAVVESALAANAPIPAGGARHFGEGDDDGVSSALLGAFLFYIDELWFTARLAVVVLIRLGGALPAALRAVVRSGRLTRPCDPPAALRGHWGSPGALRKWPKLKAAQTAWMETQYTRTMFHTLYGYAEAGATKPFLTYAASLLQAGTLTADRAPDEGSDPLFATTDEGLGLLEEEEYTRSLLWYIVESGRAATSESIGA</sequence>
<feature type="region of interest" description="Disordered" evidence="3">
    <location>
        <begin position="168"/>
        <end position="191"/>
    </location>
</feature>
<organism evidence="4 5">
    <name type="scientific">Thecamonas trahens ATCC 50062</name>
    <dbReference type="NCBI Taxonomy" id="461836"/>
    <lineage>
        <taxon>Eukaryota</taxon>
        <taxon>Apusozoa</taxon>
        <taxon>Apusomonadida</taxon>
        <taxon>Apusomonadidae</taxon>
        <taxon>Thecamonas</taxon>
    </lineage>
</organism>
<dbReference type="InterPro" id="IPR032675">
    <property type="entry name" value="LRR_dom_sf"/>
</dbReference>
<feature type="region of interest" description="Disordered" evidence="3">
    <location>
        <begin position="329"/>
        <end position="348"/>
    </location>
</feature>
<feature type="compositionally biased region" description="Gly residues" evidence="3">
    <location>
        <begin position="331"/>
        <end position="342"/>
    </location>
</feature>
<feature type="compositionally biased region" description="Basic residues" evidence="3">
    <location>
        <begin position="298"/>
        <end position="308"/>
    </location>
</feature>
<dbReference type="SUPFAM" id="SSF52075">
    <property type="entry name" value="Outer arm dynein light chain 1"/>
    <property type="match status" value="1"/>
</dbReference>
<reference evidence="4 5" key="1">
    <citation type="submission" date="2010-05" db="EMBL/GenBank/DDBJ databases">
        <title>The Genome Sequence of Thecamonas trahens ATCC 50062.</title>
        <authorList>
            <consortium name="The Broad Institute Genome Sequencing Platform"/>
            <person name="Russ C."/>
            <person name="Cuomo C."/>
            <person name="Shea T."/>
            <person name="Young S.K."/>
            <person name="Zeng Q."/>
            <person name="Koehrsen M."/>
            <person name="Haas B."/>
            <person name="Borodovsky M."/>
            <person name="Guigo R."/>
            <person name="Alvarado L."/>
            <person name="Berlin A."/>
            <person name="Bochicchio J."/>
            <person name="Borenstein D."/>
            <person name="Chapman S."/>
            <person name="Chen Z."/>
            <person name="Freedman E."/>
            <person name="Gellesch M."/>
            <person name="Goldberg J."/>
            <person name="Griggs A."/>
            <person name="Gujja S."/>
            <person name="Heilman E."/>
            <person name="Heiman D."/>
            <person name="Hepburn T."/>
            <person name="Howarth C."/>
            <person name="Jen D."/>
            <person name="Larson L."/>
            <person name="Mehta T."/>
            <person name="Park D."/>
            <person name="Pearson M."/>
            <person name="Roberts A."/>
            <person name="Saif S."/>
            <person name="Shenoy N."/>
            <person name="Sisk P."/>
            <person name="Stolte C."/>
            <person name="Sykes S."/>
            <person name="Thomson T."/>
            <person name="Walk T."/>
            <person name="White J."/>
            <person name="Yandava C."/>
            <person name="Burger G."/>
            <person name="Gray M.W."/>
            <person name="Holland P.W.H."/>
            <person name="King N."/>
            <person name="Lang F.B.F."/>
            <person name="Roger A.J."/>
            <person name="Ruiz-Trillo I."/>
            <person name="Lander E."/>
            <person name="Nusbaum C."/>
        </authorList>
    </citation>
    <scope>NUCLEOTIDE SEQUENCE [LARGE SCALE GENOMIC DNA]</scope>
    <source>
        <strain evidence="4 5">ATCC 50062</strain>
    </source>
</reference>
<dbReference type="GeneID" id="25562550"/>
<feature type="compositionally biased region" description="Low complexity" evidence="3">
    <location>
        <begin position="224"/>
        <end position="237"/>
    </location>
</feature>